<evidence type="ECO:0000313" key="1">
    <source>
        <dbReference type="EMBL" id="KAF5899594.1"/>
    </source>
</evidence>
<proteinExistence type="predicted"/>
<feature type="non-terminal residue" evidence="1">
    <location>
        <position position="89"/>
    </location>
</feature>
<dbReference type="EMBL" id="QNUK01000162">
    <property type="protein sequence ID" value="KAF5899594.1"/>
    <property type="molecule type" value="Genomic_DNA"/>
</dbReference>
<dbReference type="AlphaFoldDB" id="A0A8J4WZQ2"/>
<sequence length="89" mass="8833">MMMMASETALCAPGCGGQQQQQRAAAGSVTGEAAAASGSACSGSVLLASGALNPAVPIRNIRTKFAVLAGLIRAGEVSDRDIAETVLNL</sequence>
<name>A0A8J4WZQ2_CLAMG</name>
<organism evidence="1 2">
    <name type="scientific">Clarias magur</name>
    <name type="common">Asian catfish</name>
    <name type="synonym">Macropteronotus magur</name>
    <dbReference type="NCBI Taxonomy" id="1594786"/>
    <lineage>
        <taxon>Eukaryota</taxon>
        <taxon>Metazoa</taxon>
        <taxon>Chordata</taxon>
        <taxon>Craniata</taxon>
        <taxon>Vertebrata</taxon>
        <taxon>Euteleostomi</taxon>
        <taxon>Actinopterygii</taxon>
        <taxon>Neopterygii</taxon>
        <taxon>Teleostei</taxon>
        <taxon>Ostariophysi</taxon>
        <taxon>Siluriformes</taxon>
        <taxon>Clariidae</taxon>
        <taxon>Clarias</taxon>
    </lineage>
</organism>
<dbReference type="OrthoDB" id="26681at2759"/>
<dbReference type="Proteomes" id="UP000727407">
    <property type="component" value="Unassembled WGS sequence"/>
</dbReference>
<keyword evidence="2" id="KW-1185">Reference proteome</keyword>
<reference evidence="1" key="1">
    <citation type="submission" date="2020-07" db="EMBL/GenBank/DDBJ databases">
        <title>Clarias magur genome sequencing, assembly and annotation.</title>
        <authorList>
            <person name="Kushwaha B."/>
            <person name="Kumar R."/>
            <person name="Das P."/>
            <person name="Joshi C.G."/>
            <person name="Kumar D."/>
            <person name="Nagpure N.S."/>
            <person name="Pandey M."/>
            <person name="Agarwal S."/>
            <person name="Srivastava S."/>
            <person name="Singh M."/>
            <person name="Sahoo L."/>
            <person name="Jayasankar P."/>
            <person name="Meher P.K."/>
            <person name="Koringa P.G."/>
            <person name="Iquebal M.A."/>
            <person name="Das S.P."/>
            <person name="Bit A."/>
            <person name="Patnaik S."/>
            <person name="Patel N."/>
            <person name="Shah T.M."/>
            <person name="Hinsu A."/>
            <person name="Jena J.K."/>
        </authorList>
    </citation>
    <scope>NUCLEOTIDE SEQUENCE</scope>
    <source>
        <strain evidence="1">CIFAMagur01</strain>
        <tissue evidence="1">Testis</tissue>
    </source>
</reference>
<evidence type="ECO:0000313" key="2">
    <source>
        <dbReference type="Proteomes" id="UP000727407"/>
    </source>
</evidence>
<accession>A0A8J4WZQ2</accession>
<protein>
    <submittedName>
        <fullName evidence="1">Neurobeachin-like isoform X7</fullName>
    </submittedName>
</protein>
<comment type="caution">
    <text evidence="1">The sequence shown here is derived from an EMBL/GenBank/DDBJ whole genome shotgun (WGS) entry which is preliminary data.</text>
</comment>
<gene>
    <name evidence="1" type="ORF">DAT39_010684</name>
</gene>